<dbReference type="Proteomes" id="UP000078397">
    <property type="component" value="Unassembled WGS sequence"/>
</dbReference>
<keyword evidence="2" id="KW-1185">Reference proteome</keyword>
<dbReference type="OrthoDB" id="4942411at2759"/>
<dbReference type="AlphaFoldDB" id="A0A179FW11"/>
<dbReference type="GeneID" id="28853748"/>
<dbReference type="RefSeq" id="XP_018146113.1">
    <property type="nucleotide sequence ID" value="XM_018289754.1"/>
</dbReference>
<dbReference type="KEGG" id="pchm:VFPPC_11630"/>
<reference evidence="1 2" key="1">
    <citation type="journal article" date="2016" name="PLoS Pathog.">
        <title>Biosynthesis of antibiotic leucinostatins in bio-control fungus Purpureocillium lilacinum and their inhibition on phytophthora revealed by genome mining.</title>
        <authorList>
            <person name="Wang G."/>
            <person name="Liu Z."/>
            <person name="Lin R."/>
            <person name="Li E."/>
            <person name="Mao Z."/>
            <person name="Ling J."/>
            <person name="Yang Y."/>
            <person name="Yin W.B."/>
            <person name="Xie B."/>
        </authorList>
    </citation>
    <scope>NUCLEOTIDE SEQUENCE [LARGE SCALE GENOMIC DNA]</scope>
    <source>
        <strain evidence="1">170</strain>
    </source>
</reference>
<name>A0A179FW11_METCM</name>
<accession>A0A179FW11</accession>
<comment type="caution">
    <text evidence="1">The sequence shown here is derived from an EMBL/GenBank/DDBJ whole genome shotgun (WGS) entry which is preliminary data.</text>
</comment>
<organism evidence="1 2">
    <name type="scientific">Pochonia chlamydosporia 170</name>
    <dbReference type="NCBI Taxonomy" id="1380566"/>
    <lineage>
        <taxon>Eukaryota</taxon>
        <taxon>Fungi</taxon>
        <taxon>Dikarya</taxon>
        <taxon>Ascomycota</taxon>
        <taxon>Pezizomycotina</taxon>
        <taxon>Sordariomycetes</taxon>
        <taxon>Hypocreomycetidae</taxon>
        <taxon>Hypocreales</taxon>
        <taxon>Clavicipitaceae</taxon>
        <taxon>Pochonia</taxon>
    </lineage>
</organism>
<sequence length="198" mass="22389">MAISCQLKTLFGEPVEGVFVELKCEQYPEQHFSGISDKSGMIDEWMSISDQKVRRIRYTPNMQGSHLQMRTHAQPVFGEMPLKTWNRIRLPQRGYAHILFLVHRDMYATIKDGASLVETPGTGLSDLTFIFASSESKNNLPGPQTQGFNFGTLIPYDRAHGLEESGTAADVSHEARWQAQRVALQPKQLRRSARLAKQ</sequence>
<evidence type="ECO:0000313" key="2">
    <source>
        <dbReference type="Proteomes" id="UP000078397"/>
    </source>
</evidence>
<dbReference type="EMBL" id="LSBJ02000003">
    <property type="protein sequence ID" value="OAQ69263.1"/>
    <property type="molecule type" value="Genomic_DNA"/>
</dbReference>
<gene>
    <name evidence="1" type="ORF">VFPPC_11630</name>
</gene>
<evidence type="ECO:0000313" key="1">
    <source>
        <dbReference type="EMBL" id="OAQ69263.1"/>
    </source>
</evidence>
<proteinExistence type="predicted"/>
<protein>
    <submittedName>
        <fullName evidence="1">Uncharacterized protein</fullName>
    </submittedName>
</protein>